<dbReference type="GO" id="GO:0016363">
    <property type="term" value="C:nuclear matrix"/>
    <property type="evidence" value="ECO:0007669"/>
    <property type="project" value="UniProtKB-SubCell"/>
</dbReference>
<evidence type="ECO:0000256" key="10">
    <source>
        <dbReference type="ARBA" id="ARBA00039429"/>
    </source>
</evidence>
<dbReference type="InterPro" id="IPR039008">
    <property type="entry name" value="IF_rod_dom"/>
</dbReference>
<evidence type="ECO:0000256" key="12">
    <source>
        <dbReference type="ARBA" id="ARBA00042964"/>
    </source>
</evidence>
<keyword evidence="4" id="KW-0963">Cytoplasm</keyword>
<evidence type="ECO:0000256" key="5">
    <source>
        <dbReference type="ARBA" id="ARBA00022744"/>
    </source>
</evidence>
<evidence type="ECO:0000256" key="3">
    <source>
        <dbReference type="ARBA" id="ARBA00004642"/>
    </source>
</evidence>
<keyword evidence="8" id="KW-0539">Nucleus</keyword>
<reference evidence="15 16" key="1">
    <citation type="journal article" date="2020" name="Nature">
        <title>Six reference-quality genomes reveal evolution of bat adaptations.</title>
        <authorList>
            <person name="Jebb D."/>
            <person name="Huang Z."/>
            <person name="Pippel M."/>
            <person name="Hughes G.M."/>
            <person name="Lavrichenko K."/>
            <person name="Devanna P."/>
            <person name="Winkler S."/>
            <person name="Jermiin L.S."/>
            <person name="Skirmuntt E.C."/>
            <person name="Katzourakis A."/>
            <person name="Burkitt-Gray L."/>
            <person name="Ray D.A."/>
            <person name="Sullivan K.A.M."/>
            <person name="Roscito J.G."/>
            <person name="Kirilenko B.M."/>
            <person name="Davalos L.M."/>
            <person name="Corthals A.P."/>
            <person name="Power M.L."/>
            <person name="Jones G."/>
            <person name="Ransome R.D."/>
            <person name="Dechmann D.K.N."/>
            <person name="Locatelli A.G."/>
            <person name="Puechmaille S.J."/>
            <person name="Fedrigo O."/>
            <person name="Jarvis E.D."/>
            <person name="Hiller M."/>
            <person name="Vernes S.C."/>
            <person name="Myers E.W."/>
            <person name="Teeling E.C."/>
        </authorList>
    </citation>
    <scope>NUCLEOTIDE SEQUENCE [LARGE SCALE GENOMIC DNA]</scope>
    <source>
        <strain evidence="15">MMolMol1</strain>
        <tissue evidence="15">Muscle</tissue>
    </source>
</reference>
<dbReference type="Pfam" id="PF00038">
    <property type="entry name" value="Filament"/>
    <property type="match status" value="1"/>
</dbReference>
<dbReference type="SUPFAM" id="SSF64593">
    <property type="entry name" value="Intermediate filament protein, coiled coil region"/>
    <property type="match status" value="1"/>
</dbReference>
<accession>A0A7J8ER98</accession>
<dbReference type="Proteomes" id="UP000550707">
    <property type="component" value="Unassembled WGS sequence"/>
</dbReference>
<proteinExistence type="predicted"/>
<dbReference type="EMBL" id="JACASF010000013">
    <property type="protein sequence ID" value="KAF6437940.1"/>
    <property type="molecule type" value="Genomic_DNA"/>
</dbReference>
<evidence type="ECO:0000256" key="7">
    <source>
        <dbReference type="ARBA" id="ARBA00023054"/>
    </source>
</evidence>
<evidence type="ECO:0000256" key="2">
    <source>
        <dbReference type="ARBA" id="ARBA00004496"/>
    </source>
</evidence>
<evidence type="ECO:0000256" key="6">
    <source>
        <dbReference type="ARBA" id="ARBA00022754"/>
    </source>
</evidence>
<evidence type="ECO:0000259" key="14">
    <source>
        <dbReference type="PROSITE" id="PS51842"/>
    </source>
</evidence>
<keyword evidence="7 13" id="KW-0175">Coiled coil</keyword>
<dbReference type="PANTHER" id="PTHR45616">
    <property type="entry name" value="GATA-TYPE DOMAIN-CONTAINING PROTEIN"/>
    <property type="match status" value="1"/>
</dbReference>
<evidence type="ECO:0000256" key="1">
    <source>
        <dbReference type="ARBA" id="ARBA00004109"/>
    </source>
</evidence>
<protein>
    <recommendedName>
        <fullName evidence="10">Keratin, type II cytoskeletal 8</fullName>
    </recommendedName>
    <alternativeName>
        <fullName evidence="12">Cytokeratin-8</fullName>
    </alternativeName>
    <alternativeName>
        <fullName evidence="11">Keratin-8</fullName>
    </alternativeName>
</protein>
<feature type="coiled-coil region" evidence="13">
    <location>
        <begin position="84"/>
        <end position="157"/>
    </location>
</feature>
<evidence type="ECO:0000256" key="13">
    <source>
        <dbReference type="SAM" id="Coils"/>
    </source>
</evidence>
<evidence type="ECO:0000313" key="15">
    <source>
        <dbReference type="EMBL" id="KAF6437940.1"/>
    </source>
</evidence>
<dbReference type="InParanoid" id="A0A7J8ER98"/>
<dbReference type="GO" id="GO:0005737">
    <property type="term" value="C:cytoplasm"/>
    <property type="evidence" value="ECO:0007669"/>
    <property type="project" value="UniProtKB-SubCell"/>
</dbReference>
<keyword evidence="5" id="KW-0416">Keratin</keyword>
<feature type="domain" description="IF rod" evidence="14">
    <location>
        <begin position="91"/>
        <end position="175"/>
    </location>
</feature>
<dbReference type="PROSITE" id="PS51842">
    <property type="entry name" value="IF_ROD_2"/>
    <property type="match status" value="1"/>
</dbReference>
<name>A0A7J8ER98_MOLMO</name>
<dbReference type="PANTHER" id="PTHR45616:SF26">
    <property type="entry name" value="KERATIN, TYPE II CYTOSKELETAL 8"/>
    <property type="match status" value="1"/>
</dbReference>
<gene>
    <name evidence="15" type="ORF">HJG59_008661</name>
</gene>
<evidence type="ECO:0000256" key="8">
    <source>
        <dbReference type="ARBA" id="ARBA00023242"/>
    </source>
</evidence>
<keyword evidence="16" id="KW-1185">Reference proteome</keyword>
<organism evidence="15 16">
    <name type="scientific">Molossus molossus</name>
    <name type="common">Pallas' mastiff bat</name>
    <name type="synonym">Vespertilio molossus</name>
    <dbReference type="NCBI Taxonomy" id="27622"/>
    <lineage>
        <taxon>Eukaryota</taxon>
        <taxon>Metazoa</taxon>
        <taxon>Chordata</taxon>
        <taxon>Craniata</taxon>
        <taxon>Vertebrata</taxon>
        <taxon>Euteleostomi</taxon>
        <taxon>Mammalia</taxon>
        <taxon>Eutheria</taxon>
        <taxon>Laurasiatheria</taxon>
        <taxon>Chiroptera</taxon>
        <taxon>Yangochiroptera</taxon>
        <taxon>Molossidae</taxon>
        <taxon>Molossus</taxon>
    </lineage>
</organism>
<comment type="caution">
    <text evidence="15">The sequence shown here is derived from an EMBL/GenBank/DDBJ whole genome shotgun (WGS) entry which is preliminary data.</text>
</comment>
<evidence type="ECO:0000256" key="11">
    <source>
        <dbReference type="ARBA" id="ARBA00042886"/>
    </source>
</evidence>
<comment type="subcellular location">
    <subcellularLocation>
        <location evidence="2">Cytoplasm</location>
    </subcellularLocation>
    <subcellularLocation>
        <location evidence="1">Nucleus matrix</location>
    </subcellularLocation>
    <subcellularLocation>
        <location evidence="3">Nucleus</location>
        <location evidence="3">Nucleoplasm</location>
    </subcellularLocation>
</comment>
<comment type="function">
    <text evidence="9">Together with KRT19, helps to link the contractile apparatus to dystrophin at the costameres of striated muscle.</text>
</comment>
<dbReference type="GO" id="GO:0005654">
    <property type="term" value="C:nucleoplasm"/>
    <property type="evidence" value="ECO:0007669"/>
    <property type="project" value="UniProtKB-SubCell"/>
</dbReference>
<evidence type="ECO:0000256" key="4">
    <source>
        <dbReference type="ARBA" id="ARBA00022490"/>
    </source>
</evidence>
<keyword evidence="6" id="KW-0403">Intermediate filament</keyword>
<evidence type="ECO:0000256" key="9">
    <source>
        <dbReference type="ARBA" id="ARBA00037766"/>
    </source>
</evidence>
<dbReference type="GO" id="GO:0005882">
    <property type="term" value="C:intermediate filament"/>
    <property type="evidence" value="ECO:0007669"/>
    <property type="project" value="UniProtKB-KW"/>
</dbReference>
<dbReference type="AlphaFoldDB" id="A0A7J8ER98"/>
<evidence type="ECO:0000313" key="16">
    <source>
        <dbReference type="Proteomes" id="UP000550707"/>
    </source>
</evidence>
<dbReference type="Gene3D" id="1.20.5.170">
    <property type="match status" value="1"/>
</dbReference>
<sequence length="175" mass="18661">MSTKMTQKIYKVYTSGLQAFSSHSYSRGPGTCISSSAFSPIASVYRVGLSTNMSLARGYSGAGSMGGIIAVQVNQSLLSPLKLVEDLKNKISEVNQNISKLQAEIEGLKGQIASLEAAFAAAQQCGELAIKDAQAGVAELEASLRTTKQDMAQQLHEYQELMNVKLALGMETATY</sequence>